<evidence type="ECO:0000256" key="6">
    <source>
        <dbReference type="SAM" id="Phobius"/>
    </source>
</evidence>
<keyword evidence="8" id="KW-1185">Reference proteome</keyword>
<evidence type="ECO:0000256" key="5">
    <source>
        <dbReference type="ARBA" id="ARBA00023136"/>
    </source>
</evidence>
<feature type="transmembrane region" description="Helical" evidence="6">
    <location>
        <begin position="13"/>
        <end position="40"/>
    </location>
</feature>
<evidence type="ECO:0000313" key="7">
    <source>
        <dbReference type="EMBL" id="GAA5532847.1"/>
    </source>
</evidence>
<accession>A0ABP9XBV7</accession>
<dbReference type="PANTHER" id="PTHR30238">
    <property type="entry name" value="MEMBRANE BOUND PREDICTED REDOX MODULATOR"/>
    <property type="match status" value="1"/>
</dbReference>
<comment type="subcellular location">
    <subcellularLocation>
        <location evidence="1">Membrane</location>
        <topology evidence="1">Multi-pass membrane protein</topology>
    </subcellularLocation>
</comment>
<dbReference type="Pfam" id="PF03741">
    <property type="entry name" value="TerC"/>
    <property type="match status" value="1"/>
</dbReference>
<evidence type="ECO:0000256" key="2">
    <source>
        <dbReference type="ARBA" id="ARBA00007511"/>
    </source>
</evidence>
<evidence type="ECO:0000313" key="8">
    <source>
        <dbReference type="Proteomes" id="UP001404956"/>
    </source>
</evidence>
<name>A0ABP9XBV7_9DEIO</name>
<keyword evidence="4 6" id="KW-1133">Transmembrane helix</keyword>
<keyword evidence="3 6" id="KW-0812">Transmembrane</keyword>
<evidence type="ECO:0000256" key="1">
    <source>
        <dbReference type="ARBA" id="ARBA00004141"/>
    </source>
</evidence>
<dbReference type="EMBL" id="BAABRV010000002">
    <property type="protein sequence ID" value="GAA5532847.1"/>
    <property type="molecule type" value="Genomic_DNA"/>
</dbReference>
<proteinExistence type="inferred from homology"/>
<evidence type="ECO:0000256" key="3">
    <source>
        <dbReference type="ARBA" id="ARBA00022692"/>
    </source>
</evidence>
<comment type="caution">
    <text evidence="7">The sequence shown here is derived from an EMBL/GenBank/DDBJ whole genome shotgun (WGS) entry which is preliminary data.</text>
</comment>
<sequence>MAAFLSAFSTPEAWVAVLSLTLLELVLGIDNIVFITLLAGRLPREQQAFARTLGLALAVVTRIALLASVTWLTRLTMPVLSVFGQALSVRDLVLLAGGLFLMVKSVRELSNMARNPLGREEPDAPRVTLAGVILQIPLLDIVFSLDSVITAVGVSGNLPVMIAAVVLAMGVMIAASGSISRYMDEHPPLKLLAAAFLLLIGMTLVGEAFGVEVPRGFIYFTMLFSGVVMLYTVRAARTVIRQRLEEAGVPPPTPGERERR</sequence>
<feature type="transmembrane region" description="Helical" evidence="6">
    <location>
        <begin position="157"/>
        <end position="179"/>
    </location>
</feature>
<dbReference type="Proteomes" id="UP001404956">
    <property type="component" value="Unassembled WGS sequence"/>
</dbReference>
<organism evidence="7 8">
    <name type="scientific">Deinococcus aluminii</name>
    <dbReference type="NCBI Taxonomy" id="1656885"/>
    <lineage>
        <taxon>Bacteria</taxon>
        <taxon>Thermotogati</taxon>
        <taxon>Deinococcota</taxon>
        <taxon>Deinococci</taxon>
        <taxon>Deinococcales</taxon>
        <taxon>Deinococcaceae</taxon>
        <taxon>Deinococcus</taxon>
    </lineage>
</organism>
<reference evidence="7 8" key="1">
    <citation type="submission" date="2024-02" db="EMBL/GenBank/DDBJ databases">
        <title>Deinococcus aluminii NBRC 112889.</title>
        <authorList>
            <person name="Ichikawa N."/>
            <person name="Katano-Makiyama Y."/>
            <person name="Hidaka K."/>
        </authorList>
    </citation>
    <scope>NUCLEOTIDE SEQUENCE [LARGE SCALE GENOMIC DNA]</scope>
    <source>
        <strain evidence="7 8">NBRC 112889</strain>
    </source>
</reference>
<gene>
    <name evidence="7" type="primary">ygdQ_2</name>
    <name evidence="7" type="ORF">Dalu01_01238</name>
</gene>
<dbReference type="RefSeq" id="WP_345452297.1">
    <property type="nucleotide sequence ID" value="NZ_BAABRV010000002.1"/>
</dbReference>
<evidence type="ECO:0000256" key="4">
    <source>
        <dbReference type="ARBA" id="ARBA00022989"/>
    </source>
</evidence>
<feature type="transmembrane region" description="Helical" evidence="6">
    <location>
        <begin position="191"/>
        <end position="210"/>
    </location>
</feature>
<feature type="transmembrane region" description="Helical" evidence="6">
    <location>
        <begin position="79"/>
        <end position="103"/>
    </location>
</feature>
<dbReference type="InterPro" id="IPR005496">
    <property type="entry name" value="Integral_membrane_TerC"/>
</dbReference>
<feature type="transmembrane region" description="Helical" evidence="6">
    <location>
        <begin position="216"/>
        <end position="233"/>
    </location>
</feature>
<dbReference type="PANTHER" id="PTHR30238:SF4">
    <property type="entry name" value="SLL1022 PROTEIN"/>
    <property type="match status" value="1"/>
</dbReference>
<feature type="transmembrane region" description="Helical" evidence="6">
    <location>
        <begin position="52"/>
        <end position="73"/>
    </location>
</feature>
<protein>
    <submittedName>
        <fullName evidence="7">UPF0053 inner membrane protein YgdQ</fullName>
    </submittedName>
</protein>
<feature type="transmembrane region" description="Helical" evidence="6">
    <location>
        <begin position="124"/>
        <end position="145"/>
    </location>
</feature>
<comment type="similarity">
    <text evidence="2">Belongs to the TerC family.</text>
</comment>
<keyword evidence="5 6" id="KW-0472">Membrane</keyword>